<dbReference type="GO" id="GO:0005743">
    <property type="term" value="C:mitochondrial inner membrane"/>
    <property type="evidence" value="ECO:0007669"/>
    <property type="project" value="TreeGrafter"/>
</dbReference>
<name>A0A8C6U9F9_9GOBI</name>
<proteinExistence type="inferred from homology"/>
<keyword evidence="7 14" id="KW-0378">Hydrolase</keyword>
<dbReference type="GO" id="GO:0004521">
    <property type="term" value="F:RNA endonuclease activity"/>
    <property type="evidence" value="ECO:0007669"/>
    <property type="project" value="TreeGrafter"/>
</dbReference>
<dbReference type="PANTHER" id="PTHR13966">
    <property type="entry name" value="ENDONUCLEASE RELATED"/>
    <property type="match status" value="1"/>
</dbReference>
<evidence type="ECO:0000256" key="12">
    <source>
        <dbReference type="PIRSR" id="PIRSR640255-1"/>
    </source>
</evidence>
<evidence type="ECO:0000256" key="13">
    <source>
        <dbReference type="PIRSR" id="PIRSR640255-2"/>
    </source>
</evidence>
<evidence type="ECO:0000256" key="4">
    <source>
        <dbReference type="ARBA" id="ARBA00022722"/>
    </source>
</evidence>
<feature type="domain" description="ENPP1-3/EXOG-like endonuclease/phosphodiesterase" evidence="16">
    <location>
        <begin position="50"/>
        <end position="258"/>
    </location>
</feature>
<evidence type="ECO:0000256" key="1">
    <source>
        <dbReference type="ARBA" id="ARBA00001946"/>
    </source>
</evidence>
<evidence type="ECO:0000256" key="2">
    <source>
        <dbReference type="ARBA" id="ARBA00004173"/>
    </source>
</evidence>
<evidence type="ECO:0000313" key="18">
    <source>
        <dbReference type="Ensembl" id="ENSNMLP00000029516.1"/>
    </source>
</evidence>
<dbReference type="InterPro" id="IPR018524">
    <property type="entry name" value="DNA/RNA_endonuclease_AS"/>
</dbReference>
<dbReference type="SMART" id="SM00892">
    <property type="entry name" value="Endonuclease_NS"/>
    <property type="match status" value="1"/>
</dbReference>
<evidence type="ECO:0000256" key="7">
    <source>
        <dbReference type="ARBA" id="ARBA00022801"/>
    </source>
</evidence>
<evidence type="ECO:0000259" key="17">
    <source>
        <dbReference type="SMART" id="SM00892"/>
    </source>
</evidence>
<keyword evidence="6 14" id="KW-0255">Endonuclease</keyword>
<evidence type="ECO:0000256" key="10">
    <source>
        <dbReference type="ARBA" id="ARBA00023128"/>
    </source>
</evidence>
<evidence type="ECO:0000256" key="3">
    <source>
        <dbReference type="ARBA" id="ARBA00010052"/>
    </source>
</evidence>
<comment type="similarity">
    <text evidence="3 14">Belongs to the DNA/RNA non-specific endonuclease family.</text>
</comment>
<evidence type="ECO:0000256" key="14">
    <source>
        <dbReference type="RuleBase" id="RU366055"/>
    </source>
</evidence>
<reference evidence="18" key="2">
    <citation type="submission" date="2025-09" db="UniProtKB">
        <authorList>
            <consortium name="Ensembl"/>
        </authorList>
    </citation>
    <scope>IDENTIFICATION</scope>
</reference>
<dbReference type="InterPro" id="IPR020821">
    <property type="entry name" value="ENPP1-3/EXOG-like_nuc-like"/>
</dbReference>
<comment type="cofactor">
    <cofactor evidence="1 14">
        <name>Mg(2+)</name>
        <dbReference type="ChEBI" id="CHEBI:18420"/>
    </cofactor>
</comment>
<feature type="domain" description="DNA/RNA non-specific endonuclease/pyrophosphatase/phosphodiesterase" evidence="17">
    <location>
        <begin position="49"/>
        <end position="258"/>
    </location>
</feature>
<dbReference type="Ensembl" id="ENSNMLT00000032913.1">
    <property type="protein sequence ID" value="ENSNMLP00000029516.1"/>
    <property type="gene ID" value="ENSNMLG00000018657.1"/>
</dbReference>
<feature type="active site" description="Proton acceptor" evidence="12">
    <location>
        <position position="113"/>
    </location>
</feature>
<dbReference type="GO" id="GO:0046872">
    <property type="term" value="F:metal ion binding"/>
    <property type="evidence" value="ECO:0007669"/>
    <property type="project" value="UniProtKB-KW"/>
</dbReference>
<keyword evidence="8" id="KW-0460">Magnesium</keyword>
<keyword evidence="4 14" id="KW-0540">Nuclease</keyword>
<dbReference type="GO" id="GO:0003676">
    <property type="term" value="F:nucleic acid binding"/>
    <property type="evidence" value="ECO:0007669"/>
    <property type="project" value="InterPro"/>
</dbReference>
<evidence type="ECO:0000313" key="19">
    <source>
        <dbReference type="Proteomes" id="UP000694523"/>
    </source>
</evidence>
<keyword evidence="19" id="KW-1185">Reference proteome</keyword>
<dbReference type="CDD" id="cd00091">
    <property type="entry name" value="NUC"/>
    <property type="match status" value="1"/>
</dbReference>
<dbReference type="SMART" id="SM00477">
    <property type="entry name" value="NUC"/>
    <property type="match status" value="1"/>
</dbReference>
<dbReference type="InterPro" id="IPR044925">
    <property type="entry name" value="His-Me_finger_sf"/>
</dbReference>
<feature type="region of interest" description="Disordered" evidence="15">
    <location>
        <begin position="1"/>
        <end position="31"/>
    </location>
</feature>
<dbReference type="InterPro" id="IPR001604">
    <property type="entry name" value="Endo_G_ENPP1-like_dom"/>
</dbReference>
<keyword evidence="9" id="KW-0809">Transit peptide</keyword>
<dbReference type="GO" id="GO:0006309">
    <property type="term" value="P:apoptotic DNA fragmentation"/>
    <property type="evidence" value="ECO:0007669"/>
    <property type="project" value="TreeGrafter"/>
</dbReference>
<sequence length="276" mass="31013">TLSTISTISTIVTQPGRPSPQVPDSSPSGPASSVALMKYGFPSLSNIKTRQSYVAAYDPRTRLPVWVLERLDSASISGQSDRRKAEFREDPSVHEFHRATNADFKGSGFDRGHMAAAANHKWSQSAMDDTFLLSNITPQNPDLNQHMWNRLEQMCRSLTKQYRGVFVCTGPLFLPQRQTDGRLYVSYQVLGKNHVAVPTHFFKVVILELSDGQGVELRSYVMPNRPIPEQTPLEHFLVPIETVERASGLLFVSNIMRLTKNIRTIGLRNLPQILDH</sequence>
<dbReference type="AlphaFoldDB" id="A0A8C6U9F9"/>
<reference evidence="18" key="1">
    <citation type="submission" date="2025-08" db="UniProtKB">
        <authorList>
            <consortium name="Ensembl"/>
        </authorList>
    </citation>
    <scope>IDENTIFICATION</scope>
</reference>
<dbReference type="SUPFAM" id="SSF54060">
    <property type="entry name" value="His-Me finger endonucleases"/>
    <property type="match status" value="1"/>
</dbReference>
<evidence type="ECO:0000256" key="8">
    <source>
        <dbReference type="ARBA" id="ARBA00022842"/>
    </source>
</evidence>
<keyword evidence="5 13" id="KW-0479">Metal-binding</keyword>
<evidence type="ECO:0000256" key="6">
    <source>
        <dbReference type="ARBA" id="ARBA00022759"/>
    </source>
</evidence>
<keyword evidence="10" id="KW-0496">Mitochondrion</keyword>
<feature type="compositionally biased region" description="Polar residues" evidence="15">
    <location>
        <begin position="22"/>
        <end position="31"/>
    </location>
</feature>
<evidence type="ECO:0000256" key="5">
    <source>
        <dbReference type="ARBA" id="ARBA00022723"/>
    </source>
</evidence>
<feature type="compositionally biased region" description="Low complexity" evidence="15">
    <location>
        <begin position="1"/>
        <end position="11"/>
    </location>
</feature>
<keyword evidence="11" id="KW-1015">Disulfide bond</keyword>
<feature type="binding site" evidence="13">
    <location>
        <position position="144"/>
    </location>
    <ligand>
        <name>Mg(2+)</name>
        <dbReference type="ChEBI" id="CHEBI:18420"/>
        <note>catalytic</note>
    </ligand>
</feature>
<dbReference type="GO" id="GO:0005634">
    <property type="term" value="C:nucleus"/>
    <property type="evidence" value="ECO:0007669"/>
    <property type="project" value="TreeGrafter"/>
</dbReference>
<dbReference type="InterPro" id="IPR044929">
    <property type="entry name" value="DNA/RNA_non-sp_Endonuclease_sf"/>
</dbReference>
<comment type="subcellular location">
    <subcellularLocation>
        <location evidence="2">Mitochondrion</location>
    </subcellularLocation>
</comment>
<organism evidence="18 19">
    <name type="scientific">Neogobius melanostomus</name>
    <name type="common">round goby</name>
    <dbReference type="NCBI Taxonomy" id="47308"/>
    <lineage>
        <taxon>Eukaryota</taxon>
        <taxon>Metazoa</taxon>
        <taxon>Chordata</taxon>
        <taxon>Craniata</taxon>
        <taxon>Vertebrata</taxon>
        <taxon>Euteleostomi</taxon>
        <taxon>Actinopterygii</taxon>
        <taxon>Neopterygii</taxon>
        <taxon>Teleostei</taxon>
        <taxon>Neoteleostei</taxon>
        <taxon>Acanthomorphata</taxon>
        <taxon>Gobiaria</taxon>
        <taxon>Gobiiformes</taxon>
        <taxon>Gobioidei</taxon>
        <taxon>Gobiidae</taxon>
        <taxon>Benthophilinae</taxon>
        <taxon>Neogobiini</taxon>
        <taxon>Neogobius</taxon>
    </lineage>
</organism>
<evidence type="ECO:0000256" key="9">
    <source>
        <dbReference type="ARBA" id="ARBA00022946"/>
    </source>
</evidence>
<dbReference type="Proteomes" id="UP000694523">
    <property type="component" value="Unplaced"/>
</dbReference>
<evidence type="ECO:0000256" key="11">
    <source>
        <dbReference type="ARBA" id="ARBA00023157"/>
    </source>
</evidence>
<protein>
    <recommendedName>
        <fullName evidence="14">Endonuclease</fullName>
        <ecNumber evidence="14">3.1.30.-</ecNumber>
    </recommendedName>
</protein>
<dbReference type="PANTHER" id="PTHR13966:SF5">
    <property type="entry name" value="ENDONUCLEASE G, MITOCHONDRIAL"/>
    <property type="match status" value="1"/>
</dbReference>
<dbReference type="GO" id="GO:0000014">
    <property type="term" value="F:single-stranded DNA endodeoxyribonuclease activity"/>
    <property type="evidence" value="ECO:0007669"/>
    <property type="project" value="TreeGrafter"/>
</dbReference>
<evidence type="ECO:0000259" key="16">
    <source>
        <dbReference type="SMART" id="SM00477"/>
    </source>
</evidence>
<dbReference type="Pfam" id="PF01223">
    <property type="entry name" value="Endonuclease_NS"/>
    <property type="match status" value="1"/>
</dbReference>
<dbReference type="FunFam" id="3.40.570.10:FF:000002">
    <property type="entry name" value="Endonuclease G, mitochondrial"/>
    <property type="match status" value="1"/>
</dbReference>
<dbReference type="Gene3D" id="3.40.570.10">
    <property type="entry name" value="Extracellular Endonuclease, subunit A"/>
    <property type="match status" value="1"/>
</dbReference>
<dbReference type="EC" id="3.1.30.-" evidence="14"/>
<dbReference type="InterPro" id="IPR040255">
    <property type="entry name" value="Non-specific_endonuclease"/>
</dbReference>
<accession>A0A8C6U9F9</accession>
<dbReference type="PROSITE" id="PS01070">
    <property type="entry name" value="NUCLEASE_NON_SPEC"/>
    <property type="match status" value="1"/>
</dbReference>
<evidence type="ECO:0000256" key="15">
    <source>
        <dbReference type="SAM" id="MobiDB-lite"/>
    </source>
</evidence>